<evidence type="ECO:0000256" key="1">
    <source>
        <dbReference type="ARBA" id="ARBA00023125"/>
    </source>
</evidence>
<comment type="caution">
    <text evidence="4">The sequence shown here is derived from an EMBL/GenBank/DDBJ whole genome shotgun (WGS) entry which is preliminary data.</text>
</comment>
<accession>A0ABP3LDX5</accession>
<dbReference type="PRINTS" id="PR00040">
    <property type="entry name" value="HTHMERR"/>
</dbReference>
<evidence type="ECO:0000313" key="5">
    <source>
        <dbReference type="Proteomes" id="UP001500909"/>
    </source>
</evidence>
<evidence type="ECO:0000256" key="2">
    <source>
        <dbReference type="SAM" id="MobiDB-lite"/>
    </source>
</evidence>
<dbReference type="Pfam" id="PF13411">
    <property type="entry name" value="MerR_1"/>
    <property type="match status" value="1"/>
</dbReference>
<feature type="region of interest" description="Disordered" evidence="2">
    <location>
        <begin position="1"/>
        <end position="44"/>
    </location>
</feature>
<name>A0ABP3LDX5_9ACTN</name>
<dbReference type="EMBL" id="BAAABY010000058">
    <property type="protein sequence ID" value="GAA0497736.1"/>
    <property type="molecule type" value="Genomic_DNA"/>
</dbReference>
<protein>
    <submittedName>
        <fullName evidence="4">MerR family transcriptional regulator</fullName>
    </submittedName>
</protein>
<dbReference type="SUPFAM" id="SSF46955">
    <property type="entry name" value="Putative DNA-binding domain"/>
    <property type="match status" value="1"/>
</dbReference>
<dbReference type="SMART" id="SM00422">
    <property type="entry name" value="HTH_MERR"/>
    <property type="match status" value="1"/>
</dbReference>
<dbReference type="PANTHER" id="PTHR30204">
    <property type="entry name" value="REDOX-CYCLING DRUG-SENSING TRANSCRIPTIONAL ACTIVATOR SOXR"/>
    <property type="match status" value="1"/>
</dbReference>
<feature type="compositionally biased region" description="Basic and acidic residues" evidence="2">
    <location>
        <begin position="29"/>
        <end position="40"/>
    </location>
</feature>
<keyword evidence="5" id="KW-1185">Reference proteome</keyword>
<evidence type="ECO:0000313" key="4">
    <source>
        <dbReference type="EMBL" id="GAA0497736.1"/>
    </source>
</evidence>
<dbReference type="InterPro" id="IPR047057">
    <property type="entry name" value="MerR_fam"/>
</dbReference>
<dbReference type="PANTHER" id="PTHR30204:SF93">
    <property type="entry name" value="HTH MERR-TYPE DOMAIN-CONTAINING PROTEIN"/>
    <property type="match status" value="1"/>
</dbReference>
<organism evidence="4 5">
    <name type="scientific">Streptomyces olivaceiscleroticus</name>
    <dbReference type="NCBI Taxonomy" id="68245"/>
    <lineage>
        <taxon>Bacteria</taxon>
        <taxon>Bacillati</taxon>
        <taxon>Actinomycetota</taxon>
        <taxon>Actinomycetes</taxon>
        <taxon>Kitasatosporales</taxon>
        <taxon>Streptomycetaceae</taxon>
        <taxon>Streptomyces</taxon>
    </lineage>
</organism>
<proteinExistence type="predicted"/>
<keyword evidence="1" id="KW-0238">DNA-binding</keyword>
<dbReference type="CDD" id="cd00592">
    <property type="entry name" value="HTH_MerR-like"/>
    <property type="match status" value="1"/>
</dbReference>
<dbReference type="InterPro" id="IPR000551">
    <property type="entry name" value="MerR-type_HTH_dom"/>
</dbReference>
<dbReference type="Proteomes" id="UP001500909">
    <property type="component" value="Unassembled WGS sequence"/>
</dbReference>
<dbReference type="InterPro" id="IPR009061">
    <property type="entry name" value="DNA-bd_dom_put_sf"/>
</dbReference>
<evidence type="ECO:0000259" key="3">
    <source>
        <dbReference type="PROSITE" id="PS50937"/>
    </source>
</evidence>
<feature type="domain" description="HTH merR-type" evidence="3">
    <location>
        <begin position="47"/>
        <end position="116"/>
    </location>
</feature>
<gene>
    <name evidence="4" type="ORF">GCM10010361_74150</name>
</gene>
<reference evidence="5" key="1">
    <citation type="journal article" date="2019" name="Int. J. Syst. Evol. Microbiol.">
        <title>The Global Catalogue of Microorganisms (GCM) 10K type strain sequencing project: providing services to taxonomists for standard genome sequencing and annotation.</title>
        <authorList>
            <consortium name="The Broad Institute Genomics Platform"/>
            <consortium name="The Broad Institute Genome Sequencing Center for Infectious Disease"/>
            <person name="Wu L."/>
            <person name="Ma J."/>
        </authorList>
    </citation>
    <scope>NUCLEOTIDE SEQUENCE [LARGE SCALE GENOMIC DNA]</scope>
    <source>
        <strain evidence="5">JCM 4805</strain>
    </source>
</reference>
<sequence>MRGETVWPDGWSEDGKRTSAEQGKGASAEGEKGTFSEEGKGASVDDSWSIGELAERAGVTVKTVRFYSDRGLLPEARRSAGGHRRYGPEALDRLRLIRSLRALDLPVPDVGRVLDQEEALEDVIAGQLRELGSRMAALRWREAALQLLRDAAPEERAERLRLIGAVTTPSAPPSTAVMARFWRGLLPARLPTRLRSAMVEAAVPQPPGDPTPAQVLAFARLHAIASDVRLAAELCPRDRSSAAGDYHPAVLYDGLGEAYALASADVRAQRTPHGGEALDCFVAAHARSLGMRDTPVFRRRLSERLEREAHPRMGRYWRLVAEVTSREPGSPEPNLGTTDDWLRAALDAQISRLAG</sequence>
<dbReference type="Gene3D" id="1.10.1660.10">
    <property type="match status" value="1"/>
</dbReference>
<dbReference type="PROSITE" id="PS50937">
    <property type="entry name" value="HTH_MERR_2"/>
    <property type="match status" value="1"/>
</dbReference>